<dbReference type="AlphaFoldDB" id="A0A8S4RRS9"/>
<sequence length="68" mass="7675">MLGSQGILRVVLLLTSEQHYLSSSPTWSLTMGLKKAQSNSRTMERAEIAQRVAKLNWQWAGNRWTLGS</sequence>
<dbReference type="EMBL" id="CAKXAJ010025464">
    <property type="protein sequence ID" value="CAH2239847.1"/>
    <property type="molecule type" value="Genomic_DNA"/>
</dbReference>
<keyword evidence="2" id="KW-1185">Reference proteome</keyword>
<protein>
    <submittedName>
        <fullName evidence="1">Jg4537 protein</fullName>
    </submittedName>
</protein>
<name>A0A8S4RRS9_9NEOP</name>
<organism evidence="1 2">
    <name type="scientific">Pararge aegeria aegeria</name>
    <dbReference type="NCBI Taxonomy" id="348720"/>
    <lineage>
        <taxon>Eukaryota</taxon>
        <taxon>Metazoa</taxon>
        <taxon>Ecdysozoa</taxon>
        <taxon>Arthropoda</taxon>
        <taxon>Hexapoda</taxon>
        <taxon>Insecta</taxon>
        <taxon>Pterygota</taxon>
        <taxon>Neoptera</taxon>
        <taxon>Endopterygota</taxon>
        <taxon>Lepidoptera</taxon>
        <taxon>Glossata</taxon>
        <taxon>Ditrysia</taxon>
        <taxon>Papilionoidea</taxon>
        <taxon>Nymphalidae</taxon>
        <taxon>Satyrinae</taxon>
        <taxon>Satyrini</taxon>
        <taxon>Parargina</taxon>
        <taxon>Pararge</taxon>
    </lineage>
</organism>
<accession>A0A8S4RRS9</accession>
<reference evidence="1" key="1">
    <citation type="submission" date="2022-03" db="EMBL/GenBank/DDBJ databases">
        <authorList>
            <person name="Lindestad O."/>
        </authorList>
    </citation>
    <scope>NUCLEOTIDE SEQUENCE</scope>
</reference>
<evidence type="ECO:0000313" key="2">
    <source>
        <dbReference type="Proteomes" id="UP000838756"/>
    </source>
</evidence>
<dbReference type="Proteomes" id="UP000838756">
    <property type="component" value="Unassembled WGS sequence"/>
</dbReference>
<comment type="caution">
    <text evidence="1">The sequence shown here is derived from an EMBL/GenBank/DDBJ whole genome shotgun (WGS) entry which is preliminary data.</text>
</comment>
<evidence type="ECO:0000313" key="1">
    <source>
        <dbReference type="EMBL" id="CAH2239847.1"/>
    </source>
</evidence>
<proteinExistence type="predicted"/>
<gene>
    <name evidence="1" type="primary">jg4537</name>
    <name evidence="1" type="ORF">PAEG_LOCUS16488</name>
</gene>